<feature type="compositionally biased region" description="Polar residues" evidence="1">
    <location>
        <begin position="145"/>
        <end position="164"/>
    </location>
</feature>
<keyword evidence="3" id="KW-1185">Reference proteome</keyword>
<dbReference type="EMBL" id="ML121542">
    <property type="protein sequence ID" value="RPB24252.1"/>
    <property type="molecule type" value="Genomic_DNA"/>
</dbReference>
<name>A0A3N4LSP1_9PEZI</name>
<feature type="compositionally biased region" description="Low complexity" evidence="1">
    <location>
        <begin position="180"/>
        <end position="197"/>
    </location>
</feature>
<evidence type="ECO:0000313" key="3">
    <source>
        <dbReference type="Proteomes" id="UP000267821"/>
    </source>
</evidence>
<gene>
    <name evidence="2" type="ORF">L211DRAFT_184432</name>
</gene>
<dbReference type="Proteomes" id="UP000267821">
    <property type="component" value="Unassembled WGS sequence"/>
</dbReference>
<feature type="compositionally biased region" description="Basic and acidic residues" evidence="1">
    <location>
        <begin position="74"/>
        <end position="83"/>
    </location>
</feature>
<organism evidence="2 3">
    <name type="scientific">Terfezia boudieri ATCC MYA-4762</name>
    <dbReference type="NCBI Taxonomy" id="1051890"/>
    <lineage>
        <taxon>Eukaryota</taxon>
        <taxon>Fungi</taxon>
        <taxon>Dikarya</taxon>
        <taxon>Ascomycota</taxon>
        <taxon>Pezizomycotina</taxon>
        <taxon>Pezizomycetes</taxon>
        <taxon>Pezizales</taxon>
        <taxon>Pezizaceae</taxon>
        <taxon>Terfezia</taxon>
    </lineage>
</organism>
<sequence>MMGNPPPGASETFISLHEIVQNGLERPETTQLTEQYFSFDDVGRQQPKAKTTQEVRHMQFSLQREAGTSDPDEEGRPIRREESFQSTTTTLVRSSRASVAEENVGHDVPTVEIGDGVAEDSNQDLYARLSPILVVGRLPSVYDTATRTANGNSPSNYRLYSSLSARPPVGRTTDPPPTQAAPDPIAGEEAPAGAPGFDEPPPQPPTTSIEQETLQAPGRLISESGAEESLVESSVLLRVSIVNRSSENLPISLENNDHSTLEYVQFIETASHRRYSFTSEHLTVPNGFFRRSTCRLHRMLSARSRFIMARSRSLVRRIQREVDIEMQNPDAAWQEPNNQPDGPVELYGPGPVELDATPAGTFS</sequence>
<reference evidence="2 3" key="1">
    <citation type="journal article" date="2018" name="Nat. Ecol. Evol.">
        <title>Pezizomycetes genomes reveal the molecular basis of ectomycorrhizal truffle lifestyle.</title>
        <authorList>
            <person name="Murat C."/>
            <person name="Payen T."/>
            <person name="Noel B."/>
            <person name="Kuo A."/>
            <person name="Morin E."/>
            <person name="Chen J."/>
            <person name="Kohler A."/>
            <person name="Krizsan K."/>
            <person name="Balestrini R."/>
            <person name="Da Silva C."/>
            <person name="Montanini B."/>
            <person name="Hainaut M."/>
            <person name="Levati E."/>
            <person name="Barry K.W."/>
            <person name="Belfiori B."/>
            <person name="Cichocki N."/>
            <person name="Clum A."/>
            <person name="Dockter R.B."/>
            <person name="Fauchery L."/>
            <person name="Guy J."/>
            <person name="Iotti M."/>
            <person name="Le Tacon F."/>
            <person name="Lindquist E.A."/>
            <person name="Lipzen A."/>
            <person name="Malagnac F."/>
            <person name="Mello A."/>
            <person name="Molinier V."/>
            <person name="Miyauchi S."/>
            <person name="Poulain J."/>
            <person name="Riccioni C."/>
            <person name="Rubini A."/>
            <person name="Sitrit Y."/>
            <person name="Splivallo R."/>
            <person name="Traeger S."/>
            <person name="Wang M."/>
            <person name="Zifcakova L."/>
            <person name="Wipf D."/>
            <person name="Zambonelli A."/>
            <person name="Paolocci F."/>
            <person name="Nowrousian M."/>
            <person name="Ottonello S."/>
            <person name="Baldrian P."/>
            <person name="Spatafora J.W."/>
            <person name="Henrissat B."/>
            <person name="Nagy L.G."/>
            <person name="Aury J.M."/>
            <person name="Wincker P."/>
            <person name="Grigoriev I.V."/>
            <person name="Bonfante P."/>
            <person name="Martin F.M."/>
        </authorList>
    </citation>
    <scope>NUCLEOTIDE SEQUENCE [LARGE SCALE GENOMIC DNA]</scope>
    <source>
        <strain evidence="2 3">ATCC MYA-4762</strain>
    </source>
</reference>
<feature type="region of interest" description="Disordered" evidence="1">
    <location>
        <begin position="43"/>
        <end position="92"/>
    </location>
</feature>
<feature type="region of interest" description="Disordered" evidence="1">
    <location>
        <begin position="145"/>
        <end position="209"/>
    </location>
</feature>
<dbReference type="InParanoid" id="A0A3N4LSP1"/>
<dbReference type="AlphaFoldDB" id="A0A3N4LSP1"/>
<evidence type="ECO:0000256" key="1">
    <source>
        <dbReference type="SAM" id="MobiDB-lite"/>
    </source>
</evidence>
<accession>A0A3N4LSP1</accession>
<protein>
    <submittedName>
        <fullName evidence="2">Uncharacterized protein</fullName>
    </submittedName>
</protein>
<proteinExistence type="predicted"/>
<feature type="region of interest" description="Disordered" evidence="1">
    <location>
        <begin position="328"/>
        <end position="363"/>
    </location>
</feature>
<evidence type="ECO:0000313" key="2">
    <source>
        <dbReference type="EMBL" id="RPB24252.1"/>
    </source>
</evidence>